<keyword evidence="3" id="KW-1185">Reference proteome</keyword>
<gene>
    <name evidence="2" type="ORF">CVT25_005642</name>
</gene>
<comment type="caution">
    <text evidence="2">The sequence shown here is derived from an EMBL/GenBank/DDBJ whole genome shotgun (WGS) entry which is preliminary data.</text>
</comment>
<evidence type="ECO:0000313" key="2">
    <source>
        <dbReference type="EMBL" id="PPQ86341.1"/>
    </source>
</evidence>
<sequence>MEGKWAAKGLSAWESKEEIRNGVQVAVPKGVKLTTAHLELVRSKKGNQAEQNSYCLRGESRKRFKK</sequence>
<evidence type="ECO:0000313" key="3">
    <source>
        <dbReference type="Proteomes" id="UP000283269"/>
    </source>
</evidence>
<dbReference type="InParanoid" id="A0A409X6J0"/>
<name>A0A409X6J0_PSICY</name>
<dbReference type="EMBL" id="NHYD01002515">
    <property type="protein sequence ID" value="PPQ86341.1"/>
    <property type="molecule type" value="Genomic_DNA"/>
</dbReference>
<proteinExistence type="predicted"/>
<accession>A0A409X6J0</accession>
<reference evidence="2 3" key="1">
    <citation type="journal article" date="2018" name="Evol. Lett.">
        <title>Horizontal gene cluster transfer increased hallucinogenic mushroom diversity.</title>
        <authorList>
            <person name="Reynolds H.T."/>
            <person name="Vijayakumar V."/>
            <person name="Gluck-Thaler E."/>
            <person name="Korotkin H.B."/>
            <person name="Matheny P.B."/>
            <person name="Slot J.C."/>
        </authorList>
    </citation>
    <scope>NUCLEOTIDE SEQUENCE [LARGE SCALE GENOMIC DNA]</scope>
    <source>
        <strain evidence="2 3">2631</strain>
    </source>
</reference>
<dbReference type="Proteomes" id="UP000283269">
    <property type="component" value="Unassembled WGS sequence"/>
</dbReference>
<feature type="region of interest" description="Disordered" evidence="1">
    <location>
        <begin position="44"/>
        <end position="66"/>
    </location>
</feature>
<evidence type="ECO:0000256" key="1">
    <source>
        <dbReference type="SAM" id="MobiDB-lite"/>
    </source>
</evidence>
<protein>
    <submittedName>
        <fullName evidence="2">Uncharacterized protein</fullName>
    </submittedName>
</protein>
<organism evidence="2 3">
    <name type="scientific">Psilocybe cyanescens</name>
    <dbReference type="NCBI Taxonomy" id="93625"/>
    <lineage>
        <taxon>Eukaryota</taxon>
        <taxon>Fungi</taxon>
        <taxon>Dikarya</taxon>
        <taxon>Basidiomycota</taxon>
        <taxon>Agaricomycotina</taxon>
        <taxon>Agaricomycetes</taxon>
        <taxon>Agaricomycetidae</taxon>
        <taxon>Agaricales</taxon>
        <taxon>Agaricineae</taxon>
        <taxon>Strophariaceae</taxon>
        <taxon>Psilocybe</taxon>
    </lineage>
</organism>
<dbReference type="AlphaFoldDB" id="A0A409X6J0"/>